<feature type="transmembrane region" description="Helical" evidence="1">
    <location>
        <begin position="362"/>
        <end position="383"/>
    </location>
</feature>
<comment type="caution">
    <text evidence="2">The sequence shown here is derived from an EMBL/GenBank/DDBJ whole genome shotgun (WGS) entry which is preliminary data.</text>
</comment>
<feature type="transmembrane region" description="Helical" evidence="1">
    <location>
        <begin position="137"/>
        <end position="158"/>
    </location>
</feature>
<feature type="transmembrane region" description="Helical" evidence="1">
    <location>
        <begin position="392"/>
        <end position="413"/>
    </location>
</feature>
<feature type="transmembrane region" description="Helical" evidence="1">
    <location>
        <begin position="106"/>
        <end position="125"/>
    </location>
</feature>
<reference evidence="2" key="1">
    <citation type="journal article" date="2023" name="Phytobiomes J">
        <title>Deciphering the key players within the bacterial microbiota associated with aerial crown gall tumors on rhododendron: Insights into the gallobiome.</title>
        <authorList>
            <person name="Kuzmanovic N."/>
            <person name="Nesme J."/>
            <person name="Wolf J."/>
            <person name="Neumann-Schaal M."/>
            <person name="Petersen J."/>
            <person name="Fernandez-Gnecco G."/>
            <person name="Sproeer C."/>
            <person name="Bunk B."/>
            <person name="Overmann J."/>
            <person name="Sorensen S.J."/>
            <person name="Idczak E."/>
            <person name="Smalla K."/>
        </authorList>
    </citation>
    <scope>NUCLEOTIDE SEQUENCE</scope>
    <source>
        <strain evidence="2">Rho-11.1</strain>
    </source>
</reference>
<evidence type="ECO:0000313" key="2">
    <source>
        <dbReference type="EMBL" id="MDX8305542.1"/>
    </source>
</evidence>
<evidence type="ECO:0008006" key="3">
    <source>
        <dbReference type="Google" id="ProtNLM"/>
    </source>
</evidence>
<proteinExistence type="predicted"/>
<feature type="transmembrane region" description="Helical" evidence="1">
    <location>
        <begin position="64"/>
        <end position="86"/>
    </location>
</feature>
<sequence>MSTDAHLLSTADTRPSSTFRVIGQIGVQAIPQAIVACVFSVVNLGMLTILSRHGNTDAVYLMSLMQPAFFLIIAIMEGLAVTNQVFSARTRHLGPTQSILKSSRSLSWIGIGLICLLALIAFGASRLSLASPSLVLALSYLPVAALSMVPFLVFEVYYGALRGRGQGMVGIAPLIVAAGLSLLVTGILLKHYPMGFEAVLIGNFAGPLLALPVIIILARRETGSGDAAPNAPAPVRLVQMFWAVGFPVFFSIVIASASAAVLVPVLDRFGKDEVSAFLVVIRLRAALMIPAVAVGSAIAILANQSLGRDGSASGIRYLVAGIPLVLALYAAVTLVVALNASAAVGLIVPGSEAALSIWSNKLLLLLLPTFFLAPCAVCIQIILEQLGDGIKVLALTILAEAATAAAILYAVYRHSPIEHIGYILVASAGFLFAVFLLRIVFLARKPEAVHAV</sequence>
<feature type="transmembrane region" description="Helical" evidence="1">
    <location>
        <begin position="419"/>
        <end position="441"/>
    </location>
</feature>
<dbReference type="AlphaFoldDB" id="A0AAW9FPM7"/>
<gene>
    <name evidence="2" type="ORF">RMR22_25210</name>
</gene>
<evidence type="ECO:0000256" key="1">
    <source>
        <dbReference type="SAM" id="Phobius"/>
    </source>
</evidence>
<keyword evidence="1" id="KW-0812">Transmembrane</keyword>
<accession>A0AAW9FPM7</accession>
<feature type="transmembrane region" description="Helical" evidence="1">
    <location>
        <begin position="283"/>
        <end position="303"/>
    </location>
</feature>
<feature type="transmembrane region" description="Helical" evidence="1">
    <location>
        <begin position="315"/>
        <end position="342"/>
    </location>
</feature>
<dbReference type="EMBL" id="JAVRAF010000021">
    <property type="protein sequence ID" value="MDX8305542.1"/>
    <property type="molecule type" value="Genomic_DNA"/>
</dbReference>
<dbReference type="RefSeq" id="WP_320203663.1">
    <property type="nucleotide sequence ID" value="NZ_CP192785.1"/>
</dbReference>
<name>A0AAW9FPM7_9HYPH</name>
<organism evidence="2">
    <name type="scientific">Agrobacterium rosae</name>
    <dbReference type="NCBI Taxonomy" id="1972867"/>
    <lineage>
        <taxon>Bacteria</taxon>
        <taxon>Pseudomonadati</taxon>
        <taxon>Pseudomonadota</taxon>
        <taxon>Alphaproteobacteria</taxon>
        <taxon>Hyphomicrobiales</taxon>
        <taxon>Rhizobiaceae</taxon>
        <taxon>Rhizobium/Agrobacterium group</taxon>
        <taxon>Agrobacterium</taxon>
    </lineage>
</organism>
<feature type="transmembrane region" description="Helical" evidence="1">
    <location>
        <begin position="21"/>
        <end position="44"/>
    </location>
</feature>
<keyword evidence="1" id="KW-0472">Membrane</keyword>
<feature type="transmembrane region" description="Helical" evidence="1">
    <location>
        <begin position="240"/>
        <end position="263"/>
    </location>
</feature>
<feature type="transmembrane region" description="Helical" evidence="1">
    <location>
        <begin position="170"/>
        <end position="192"/>
    </location>
</feature>
<feature type="transmembrane region" description="Helical" evidence="1">
    <location>
        <begin position="198"/>
        <end position="219"/>
    </location>
</feature>
<keyword evidence="1" id="KW-1133">Transmembrane helix</keyword>
<protein>
    <recommendedName>
        <fullName evidence="3">Polysaccharide biosynthesis protein</fullName>
    </recommendedName>
</protein>